<evidence type="ECO:0000313" key="3">
    <source>
        <dbReference type="EMBL" id="NUN88190.1"/>
    </source>
</evidence>
<feature type="region of interest" description="Disordered" evidence="1">
    <location>
        <begin position="87"/>
        <end position="108"/>
    </location>
</feature>
<dbReference type="RefSeq" id="WP_175306382.1">
    <property type="nucleotide sequence ID" value="NZ_JABWDC010000211.1"/>
</dbReference>
<evidence type="ECO:0000259" key="2">
    <source>
        <dbReference type="Pfam" id="PF13586"/>
    </source>
</evidence>
<sequence length="108" mass="12365">IVSISQPHVRPIVRGKTRAPVEFGAKVAVSVVDGYAMIEKLHWDNYNEALTLQESVEAYRKRYGVYPEAVLADQIYRNRQNRRYCKEHGIRLSGPPLGRPSKQDQAEQ</sequence>
<organism evidence="3 4">
    <name type="scientific">Coprococcus comes</name>
    <dbReference type="NCBI Taxonomy" id="410072"/>
    <lineage>
        <taxon>Bacteria</taxon>
        <taxon>Bacillati</taxon>
        <taxon>Bacillota</taxon>
        <taxon>Clostridia</taxon>
        <taxon>Lachnospirales</taxon>
        <taxon>Lachnospiraceae</taxon>
        <taxon>Coprococcus</taxon>
    </lineage>
</organism>
<feature type="domain" description="Transposase DDE" evidence="2">
    <location>
        <begin position="70"/>
        <end position="104"/>
    </location>
</feature>
<gene>
    <name evidence="3" type="ORF">HUU93_16745</name>
</gene>
<evidence type="ECO:0000313" key="4">
    <source>
        <dbReference type="Proteomes" id="UP000554488"/>
    </source>
</evidence>
<comment type="caution">
    <text evidence="3">The sequence shown here is derived from an EMBL/GenBank/DDBJ whole genome shotgun (WGS) entry which is preliminary data.</text>
</comment>
<dbReference type="Pfam" id="PF13586">
    <property type="entry name" value="DDE_Tnp_1_2"/>
    <property type="match status" value="1"/>
</dbReference>
<dbReference type="EMBL" id="JABWDC010000211">
    <property type="protein sequence ID" value="NUN88190.1"/>
    <property type="molecule type" value="Genomic_DNA"/>
</dbReference>
<reference evidence="3 4" key="2">
    <citation type="submission" date="2020-07" db="EMBL/GenBank/DDBJ databases">
        <title>Bacterial metabolism rescues the inhibition of intestinal drug absorption by food and drug additives.</title>
        <authorList>
            <person name="Zou L."/>
            <person name="Spanogiannopoulos P."/>
            <person name="Chien H.-C."/>
            <person name="Pieper L.M."/>
            <person name="Cai W."/>
            <person name="Khuri N."/>
            <person name="Pottel J."/>
            <person name="Vora B."/>
            <person name="Ni Z."/>
            <person name="Tsakalozou E."/>
            <person name="Zhang W."/>
            <person name="Shoichet B.K."/>
            <person name="Giacomini K.M."/>
            <person name="Turnbaugh P.J."/>
        </authorList>
    </citation>
    <scope>NUCLEOTIDE SEQUENCE [LARGE SCALE GENOMIC DNA]</scope>
    <source>
        <strain evidence="3 4">F22</strain>
    </source>
</reference>
<proteinExistence type="predicted"/>
<dbReference type="AlphaFoldDB" id="A0A849Y359"/>
<feature type="non-terminal residue" evidence="3">
    <location>
        <position position="1"/>
    </location>
</feature>
<accession>A0A849Y359</accession>
<name>A0A849Y359_9FIRM</name>
<reference evidence="3 4" key="1">
    <citation type="submission" date="2020-04" db="EMBL/GenBank/DDBJ databases">
        <authorList>
            <person name="Pieper L."/>
        </authorList>
    </citation>
    <scope>NUCLEOTIDE SEQUENCE [LARGE SCALE GENOMIC DNA]</scope>
    <source>
        <strain evidence="3 4">F22</strain>
    </source>
</reference>
<dbReference type="InterPro" id="IPR025668">
    <property type="entry name" value="Tnp_DDE_dom"/>
</dbReference>
<evidence type="ECO:0000256" key="1">
    <source>
        <dbReference type="SAM" id="MobiDB-lite"/>
    </source>
</evidence>
<dbReference type="Proteomes" id="UP000554488">
    <property type="component" value="Unassembled WGS sequence"/>
</dbReference>
<feature type="non-terminal residue" evidence="3">
    <location>
        <position position="108"/>
    </location>
</feature>
<protein>
    <submittedName>
        <fullName evidence="3">Transposase</fullName>
    </submittedName>
</protein>